<sequence>MSRRISSAFSQPLDWESPPLVPTKCQTAPKDARIVIIGSGISGLIAARSLMKAGYSHLIVLEAKNRIGGRIHTQQFTTQTGIKYINDLGAAWVHGINDDDDDDDDECNPILDYIEIKEVNVISEKNPWMHPDSVNPICVFVGGRRASDWCYNNGLKQYNLIFYAVSIICKSAYTLQQGSELPSISLRNALSIIRNSGLKELGLISVKDLDAESRAIVRFFIFLSECWMGGGIGEVQVEEFGDMHENGWCELSDEPGYKEWKRVKGRNKPKLYGDFRGGHGTVKGGMGRVLEGVLEGGVKEKVFLEKVVERVEWGEEGVVIGTKDGDTFKADLVINTLPLGVLKAGTVKFNPQLPHWKTESFKNLKMGTYKKVTLEFESIFWPIDEPLIGLVRITSPLKTKLETNRVINIGDKLILDNLWAKDGVPVLEAVLVAEGGQKCWGKGDREIIDCVLELMRMNMNLSLKFSKLISGHVTRWEEDPHTLGAYSHFGLNATSRSISGLRKRIGKGKKGIIWAGEATNEEYQGSVHGAIISGREAARECLGLLEGGDFIGDYDDVDERRFWGEGEGNSDGDVKIEDEEGKDVDEL</sequence>
<reference evidence="4" key="1">
    <citation type="journal article" date="2023" name="Commun. Biol.">
        <title>Genome analysis of Parmales, the sister group of diatoms, reveals the evolutionary specialization of diatoms from phago-mixotrophs to photoautotrophs.</title>
        <authorList>
            <person name="Ban H."/>
            <person name="Sato S."/>
            <person name="Yoshikawa S."/>
            <person name="Yamada K."/>
            <person name="Nakamura Y."/>
            <person name="Ichinomiya M."/>
            <person name="Sato N."/>
            <person name="Blanc-Mathieu R."/>
            <person name="Endo H."/>
            <person name="Kuwata A."/>
            <person name="Ogata H."/>
        </authorList>
    </citation>
    <scope>NUCLEOTIDE SEQUENCE [LARGE SCALE GENOMIC DNA]</scope>
</reference>
<dbReference type="Gene3D" id="3.90.660.10">
    <property type="match status" value="1"/>
</dbReference>
<protein>
    <recommendedName>
        <fullName evidence="2">Amine oxidase domain-containing protein</fullName>
    </recommendedName>
</protein>
<evidence type="ECO:0000256" key="1">
    <source>
        <dbReference type="SAM" id="MobiDB-lite"/>
    </source>
</evidence>
<evidence type="ECO:0000313" key="4">
    <source>
        <dbReference type="Proteomes" id="UP001162640"/>
    </source>
</evidence>
<dbReference type="Pfam" id="PF01593">
    <property type="entry name" value="Amino_oxidase"/>
    <property type="match status" value="1"/>
</dbReference>
<dbReference type="SUPFAM" id="SSF54373">
    <property type="entry name" value="FAD-linked reductases, C-terminal domain"/>
    <property type="match status" value="1"/>
</dbReference>
<accession>A0A9W7B8Y3</accession>
<name>A0A9W7B8Y3_9STRA</name>
<feature type="region of interest" description="Disordered" evidence="1">
    <location>
        <begin position="562"/>
        <end position="587"/>
    </location>
</feature>
<feature type="domain" description="Amine oxidase" evidence="2">
    <location>
        <begin position="41"/>
        <end position="542"/>
    </location>
</feature>
<organism evidence="3 4">
    <name type="scientific">Triparma laevis f. inornata</name>
    <dbReference type="NCBI Taxonomy" id="1714386"/>
    <lineage>
        <taxon>Eukaryota</taxon>
        <taxon>Sar</taxon>
        <taxon>Stramenopiles</taxon>
        <taxon>Ochrophyta</taxon>
        <taxon>Bolidophyceae</taxon>
        <taxon>Parmales</taxon>
        <taxon>Triparmaceae</taxon>
        <taxon>Triparma</taxon>
    </lineage>
</organism>
<dbReference type="Proteomes" id="UP001162640">
    <property type="component" value="Unassembled WGS sequence"/>
</dbReference>
<evidence type="ECO:0000259" key="2">
    <source>
        <dbReference type="Pfam" id="PF01593"/>
    </source>
</evidence>
<gene>
    <name evidence="3" type="ORF">TL16_g09559</name>
</gene>
<dbReference type="PANTHER" id="PTHR10742">
    <property type="entry name" value="FLAVIN MONOAMINE OXIDASE"/>
    <property type="match status" value="1"/>
</dbReference>
<dbReference type="SUPFAM" id="SSF51905">
    <property type="entry name" value="FAD/NAD(P)-binding domain"/>
    <property type="match status" value="1"/>
</dbReference>
<dbReference type="Gene3D" id="3.50.50.60">
    <property type="entry name" value="FAD/NAD(P)-binding domain"/>
    <property type="match status" value="2"/>
</dbReference>
<dbReference type="PANTHER" id="PTHR10742:SF410">
    <property type="entry name" value="LYSINE-SPECIFIC HISTONE DEMETHYLASE 2"/>
    <property type="match status" value="1"/>
</dbReference>
<dbReference type="InterPro" id="IPR050281">
    <property type="entry name" value="Flavin_monoamine_oxidase"/>
</dbReference>
<dbReference type="GO" id="GO:0016491">
    <property type="term" value="F:oxidoreductase activity"/>
    <property type="evidence" value="ECO:0007669"/>
    <property type="project" value="InterPro"/>
</dbReference>
<proteinExistence type="predicted"/>
<evidence type="ECO:0000313" key="3">
    <source>
        <dbReference type="EMBL" id="GMH83317.1"/>
    </source>
</evidence>
<dbReference type="AlphaFoldDB" id="A0A9W7B8Y3"/>
<dbReference type="InterPro" id="IPR036188">
    <property type="entry name" value="FAD/NAD-bd_sf"/>
</dbReference>
<feature type="compositionally biased region" description="Acidic residues" evidence="1">
    <location>
        <begin position="576"/>
        <end position="587"/>
    </location>
</feature>
<dbReference type="EMBL" id="BLQM01000326">
    <property type="protein sequence ID" value="GMH83317.1"/>
    <property type="molecule type" value="Genomic_DNA"/>
</dbReference>
<comment type="caution">
    <text evidence="3">The sequence shown here is derived from an EMBL/GenBank/DDBJ whole genome shotgun (WGS) entry which is preliminary data.</text>
</comment>
<dbReference type="InterPro" id="IPR002937">
    <property type="entry name" value="Amino_oxidase"/>
</dbReference>